<dbReference type="OrthoDB" id="9816380at2"/>
<proteinExistence type="predicted"/>
<dbReference type="PANTHER" id="PTHR30441:SF4">
    <property type="entry name" value="PROTEIN ASMA"/>
    <property type="match status" value="1"/>
</dbReference>
<evidence type="ECO:0000256" key="2">
    <source>
        <dbReference type="SAM" id="Phobius"/>
    </source>
</evidence>
<gene>
    <name evidence="4" type="ORF">FJU11_07490</name>
</gene>
<dbReference type="Pfam" id="PF05170">
    <property type="entry name" value="AsmA"/>
    <property type="match status" value="1"/>
</dbReference>
<feature type="region of interest" description="Disordered" evidence="1">
    <location>
        <begin position="320"/>
        <end position="349"/>
    </location>
</feature>
<name>A0A506U5A7_9HYPH</name>
<dbReference type="InterPro" id="IPR007844">
    <property type="entry name" value="AsmA"/>
</dbReference>
<dbReference type="InterPro" id="IPR017023">
    <property type="entry name" value="UCP034039"/>
</dbReference>
<dbReference type="PANTHER" id="PTHR30441">
    <property type="entry name" value="DUF748 DOMAIN-CONTAINING PROTEIN"/>
    <property type="match status" value="1"/>
</dbReference>
<dbReference type="RefSeq" id="WP_141166421.1">
    <property type="nucleotide sequence ID" value="NZ_VHLH01000011.1"/>
</dbReference>
<sequence>MHKLARVFLILGGVIVVLLFAALVGPYFVDWTNYRDSFEREASRILGQKVEVHGEAEARLLPFPSVTFHDVSVENRETGKTMMTISTFSMDAELAPFLRGEILIFDMRIKRPHATIRLASDGRVNWASRIERDLPARSIKLEHVEVSNGSIDFVDEQNHRTTNVTALQAQLSADRLAGPWHMTGTGAVAGRSGAFSLTTGSLDSDGSIRLRTRILPDAEPISLEADGTASFQDGKPQYGGQFTLQILDLANVSGTQNVDADNDDSDKAVARATGSFALNNERLQVDSYRLEVGADDDPYVVTGMATIDTGKDPTFQLQANGEQVDIDKLRDPDAQPSKTDRRRPPPTPSQRLAILHRVADLIPIPPMPGKASIHLPAVVAGDTMVRDVAVEARPNGKSWTIDNFRGTFPGRTEVEAKGQLNLDTDFGFDGHLLVAARQPSGLARWLTGKVDPQIRLLDAAGLSADVELSAKAQHFDNLELAVGSSTIHGSFARLPGNANGPRLTMNLDGDTIDLDAVRALEGLVTGKHDGLGLQASSVEAKLSADRFEAFGTQARGVDAALAYDDGTLKIDHLTIDALAGAALSAKGHISDITTSPTGHVEASLNADDPKPILALADRLVGGNPILSRIEKSAGAFGNADLSLTADADDDGLTAKLDGTAGKSDVTVSLRRDSVLGAPAAVPMTFDAEASNASVNHLIRQLGFEPLPVEAPGPGKAAVHYAGTFDDKANVTVTLSGGDSTMLAKGRLGPADKGQGVAGTLDLSVTSDDLTPYFIMSAVALPQTASAIPAELHAGVAITPSSLALTDIGGSLSNDAVRGKLTVQRKDRPVVDGKLSLDSASAPWLAAFVLGSDAVSSDGKDWSKQDFTSAQDPGFDADIALTADRVDLGGTTPARDFSGTVALKGGALTVSKGQAHWHGGDLSGDIKLSDASGAGLLTSRISLESADLATIFPGKDEPVTGTATLTASLEGSGKNPRALVDALTGSGTLAVKDLAIGGLHTDGFTKILQGADAEGFAISEKSVRAIAERAIDGGRWQAGDASAPFTVTGGRLDASNIALAGEHAKLMGNADIDLARQTLDADFVLAFRPQEDTLAGGTPAVAIHYTGPIDAPKRTLDATELSNYLSLRAYEIQRRKVELLQAGVLEKQRLRREIALLDAEASEREAIRIRKERESEAARGAAEAAERPEPSSGETPNRDQGTDAPLDIGPLGTSEGKGFELKQPSFGALPSMGEREQSDTPPQAN</sequence>
<keyword evidence="2" id="KW-0812">Transmembrane</keyword>
<dbReference type="GO" id="GO:0090313">
    <property type="term" value="P:regulation of protein targeting to membrane"/>
    <property type="evidence" value="ECO:0007669"/>
    <property type="project" value="TreeGrafter"/>
</dbReference>
<protein>
    <submittedName>
        <fullName evidence="4">AsmA family protein</fullName>
    </submittedName>
</protein>
<evidence type="ECO:0000313" key="4">
    <source>
        <dbReference type="EMBL" id="TPW29543.1"/>
    </source>
</evidence>
<accession>A0A506U5A7</accession>
<dbReference type="GO" id="GO:0005886">
    <property type="term" value="C:plasma membrane"/>
    <property type="evidence" value="ECO:0007669"/>
    <property type="project" value="TreeGrafter"/>
</dbReference>
<feature type="compositionally biased region" description="Basic and acidic residues" evidence="1">
    <location>
        <begin position="325"/>
        <end position="343"/>
    </location>
</feature>
<reference evidence="4 5" key="1">
    <citation type="submission" date="2019-06" db="EMBL/GenBank/DDBJ databases">
        <authorList>
            <person name="Li M."/>
        </authorList>
    </citation>
    <scope>NUCLEOTIDE SEQUENCE [LARGE SCALE GENOMIC DNA]</scope>
    <source>
        <strain evidence="4 5">BGMRC6574</strain>
    </source>
</reference>
<evidence type="ECO:0000313" key="5">
    <source>
        <dbReference type="Proteomes" id="UP000320314"/>
    </source>
</evidence>
<dbReference type="AlphaFoldDB" id="A0A506U5A7"/>
<evidence type="ECO:0000256" key="1">
    <source>
        <dbReference type="SAM" id="MobiDB-lite"/>
    </source>
</evidence>
<comment type="caution">
    <text evidence="4">The sequence shown here is derived from an EMBL/GenBank/DDBJ whole genome shotgun (WGS) entry which is preliminary data.</text>
</comment>
<organism evidence="4 5">
    <name type="scientific">Pararhizobium mangrovi</name>
    <dbReference type="NCBI Taxonomy" id="2590452"/>
    <lineage>
        <taxon>Bacteria</taxon>
        <taxon>Pseudomonadati</taxon>
        <taxon>Pseudomonadota</taxon>
        <taxon>Alphaproteobacteria</taxon>
        <taxon>Hyphomicrobiales</taxon>
        <taxon>Rhizobiaceae</taxon>
        <taxon>Rhizobium/Agrobacterium group</taxon>
        <taxon>Pararhizobium</taxon>
    </lineage>
</organism>
<dbReference type="PIRSF" id="PIRSF034039">
    <property type="entry name" value="UCP034039"/>
    <property type="match status" value="1"/>
</dbReference>
<dbReference type="Proteomes" id="UP000320314">
    <property type="component" value="Unassembled WGS sequence"/>
</dbReference>
<feature type="region of interest" description="Disordered" evidence="1">
    <location>
        <begin position="1171"/>
        <end position="1244"/>
    </location>
</feature>
<keyword evidence="2" id="KW-0472">Membrane</keyword>
<feature type="domain" description="AsmA" evidence="3">
    <location>
        <begin position="1"/>
        <end position="172"/>
    </location>
</feature>
<evidence type="ECO:0000259" key="3">
    <source>
        <dbReference type="Pfam" id="PF05170"/>
    </source>
</evidence>
<dbReference type="InterPro" id="IPR052894">
    <property type="entry name" value="AsmA-related"/>
</dbReference>
<keyword evidence="5" id="KW-1185">Reference proteome</keyword>
<dbReference type="EMBL" id="VHLH01000011">
    <property type="protein sequence ID" value="TPW29543.1"/>
    <property type="molecule type" value="Genomic_DNA"/>
</dbReference>
<feature type="transmembrane region" description="Helical" evidence="2">
    <location>
        <begin position="7"/>
        <end position="29"/>
    </location>
</feature>
<keyword evidence="2" id="KW-1133">Transmembrane helix</keyword>